<organism evidence="1 2">
    <name type="scientific">Phyllostomus discolor</name>
    <name type="common">pale spear-nosed bat</name>
    <dbReference type="NCBI Taxonomy" id="89673"/>
    <lineage>
        <taxon>Eukaryota</taxon>
        <taxon>Metazoa</taxon>
        <taxon>Chordata</taxon>
        <taxon>Craniata</taxon>
        <taxon>Vertebrata</taxon>
        <taxon>Euteleostomi</taxon>
        <taxon>Mammalia</taxon>
        <taxon>Eutheria</taxon>
        <taxon>Laurasiatheria</taxon>
        <taxon>Chiroptera</taxon>
        <taxon>Yangochiroptera</taxon>
        <taxon>Phyllostomidae</taxon>
        <taxon>Phyllostominae</taxon>
        <taxon>Phyllostomus</taxon>
    </lineage>
</organism>
<gene>
    <name evidence="1" type="ORF">HJG60_009149</name>
</gene>
<comment type="caution">
    <text evidence="1">The sequence shown here is derived from an EMBL/GenBank/DDBJ whole genome shotgun (WGS) entry which is preliminary data.</text>
</comment>
<dbReference type="Proteomes" id="UP000664940">
    <property type="component" value="Unassembled WGS sequence"/>
</dbReference>
<evidence type="ECO:0000313" key="1">
    <source>
        <dbReference type="EMBL" id="KAF6078288.1"/>
    </source>
</evidence>
<dbReference type="AntiFam" id="ANF00010">
    <property type="entry name" value="tRNA translation"/>
</dbReference>
<accession>A0A833YFL7</accession>
<dbReference type="EMBL" id="JABVXQ010000014">
    <property type="protein sequence ID" value="KAF6078288.1"/>
    <property type="molecule type" value="Genomic_DNA"/>
</dbReference>
<name>A0A833YFL7_9CHIR</name>
<protein>
    <submittedName>
        <fullName evidence="1">Uncharacterized protein</fullName>
    </submittedName>
</protein>
<reference evidence="1 2" key="1">
    <citation type="journal article" date="2020" name="Nature">
        <title>Six reference-quality genomes reveal evolution of bat adaptations.</title>
        <authorList>
            <person name="Jebb D."/>
            <person name="Huang Z."/>
            <person name="Pippel M."/>
            <person name="Hughes G.M."/>
            <person name="Lavrichenko K."/>
            <person name="Devanna P."/>
            <person name="Winkler S."/>
            <person name="Jermiin L.S."/>
            <person name="Skirmuntt E.C."/>
            <person name="Katzourakis A."/>
            <person name="Burkitt-Gray L."/>
            <person name="Ray D.A."/>
            <person name="Sullivan K.A.M."/>
            <person name="Roscito J.G."/>
            <person name="Kirilenko B.M."/>
            <person name="Davalos L.M."/>
            <person name="Corthals A.P."/>
            <person name="Power M.L."/>
            <person name="Jones G."/>
            <person name="Ransome R.D."/>
            <person name="Dechmann D.K.N."/>
            <person name="Locatelli A.G."/>
            <person name="Puechmaille S.J."/>
            <person name="Fedrigo O."/>
            <person name="Jarvis E.D."/>
            <person name="Hiller M."/>
            <person name="Vernes S.C."/>
            <person name="Myers E.W."/>
            <person name="Teeling E.C."/>
        </authorList>
    </citation>
    <scope>NUCLEOTIDE SEQUENCE [LARGE SCALE GENOMIC DNA]</scope>
    <source>
        <strain evidence="1">Bat1K_MPI-CBG_1</strain>
    </source>
</reference>
<sequence>MGTCPHFTEQEGGGFGWPSLEVSGPDKATCLSAKPAPEHPALPAGGSQSERPVRWVGWGGSTEGALGGSPPFPPTLPACPSLSQLLGLGWVPPAKLLACSVLQPLPCWRLTALLQALLHRLPRRDGSFKSCSLALAGVAQWVECRPVNQRVTSLIPSQGTCLGY</sequence>
<evidence type="ECO:0000313" key="2">
    <source>
        <dbReference type="Proteomes" id="UP000664940"/>
    </source>
</evidence>
<proteinExistence type="predicted"/>
<dbReference type="AlphaFoldDB" id="A0A833YFL7"/>